<comment type="caution">
    <text evidence="1">The sequence shown here is derived from an EMBL/GenBank/DDBJ whole genome shotgun (WGS) entry which is preliminary data.</text>
</comment>
<reference evidence="1 2" key="1">
    <citation type="submission" date="2024-09" db="EMBL/GenBank/DDBJ databases">
        <title>The Natural Products Discovery Center: Release of the First 8490 Sequenced Strains for Exploring Actinobacteria Biosynthetic Diversity.</title>
        <authorList>
            <person name="Kalkreuter E."/>
            <person name="Kautsar S.A."/>
            <person name="Yang D."/>
            <person name="Bader C.D."/>
            <person name="Teijaro C.N."/>
            <person name="Fluegel L."/>
            <person name="Davis C.M."/>
            <person name="Simpson J.R."/>
            <person name="Lauterbach L."/>
            <person name="Steele A.D."/>
            <person name="Gui C."/>
            <person name="Meng S."/>
            <person name="Li G."/>
            <person name="Viehrig K."/>
            <person name="Ye F."/>
            <person name="Su P."/>
            <person name="Kiefer A.F."/>
            <person name="Nichols A."/>
            <person name="Cepeda A.J."/>
            <person name="Yan W."/>
            <person name="Fan B."/>
            <person name="Jiang Y."/>
            <person name="Adhikari A."/>
            <person name="Zheng C.-J."/>
            <person name="Schuster L."/>
            <person name="Cowan T.M."/>
            <person name="Smanski M.J."/>
            <person name="Chevrette M.G."/>
            <person name="De Carvalho L.P.S."/>
            <person name="Shen B."/>
        </authorList>
    </citation>
    <scope>NUCLEOTIDE SEQUENCE [LARGE SCALE GENOMIC DNA]</scope>
    <source>
        <strain evidence="1 2">NPDC058348</strain>
    </source>
</reference>
<organism evidence="1 2">
    <name type="scientific">Streptomyces albidochromogenes</name>
    <dbReference type="NCBI Taxonomy" id="329524"/>
    <lineage>
        <taxon>Bacteria</taxon>
        <taxon>Bacillati</taxon>
        <taxon>Actinomycetota</taxon>
        <taxon>Actinomycetes</taxon>
        <taxon>Kitasatosporales</taxon>
        <taxon>Streptomycetaceae</taxon>
        <taxon>Streptomyces</taxon>
    </lineage>
</organism>
<name>A0ABW6FSD5_9ACTN</name>
<dbReference type="RefSeq" id="WP_386719786.1">
    <property type="nucleotide sequence ID" value="NZ_JBHXIJ010000266.1"/>
</dbReference>
<evidence type="ECO:0000313" key="1">
    <source>
        <dbReference type="EMBL" id="MFD5102616.1"/>
    </source>
</evidence>
<dbReference type="EMBL" id="JBHXIJ010000266">
    <property type="protein sequence ID" value="MFD5102616.1"/>
    <property type="molecule type" value="Genomic_DNA"/>
</dbReference>
<proteinExistence type="predicted"/>
<evidence type="ECO:0000313" key="2">
    <source>
        <dbReference type="Proteomes" id="UP001598448"/>
    </source>
</evidence>
<gene>
    <name evidence="1" type="ORF">ACFWJN_27100</name>
</gene>
<dbReference type="Proteomes" id="UP001598448">
    <property type="component" value="Unassembled WGS sequence"/>
</dbReference>
<accession>A0ABW6FSD5</accession>
<protein>
    <submittedName>
        <fullName evidence="1">Uncharacterized protein</fullName>
    </submittedName>
</protein>
<keyword evidence="2" id="KW-1185">Reference proteome</keyword>
<sequence>MAKAREVKNTGRETAGYAGVLRRLDKAVTTGRLVRVHRSVPRGEWIEGFVVGASPAWTLLARCSDIQLDGWSAIRTADITTVRRQGDETCLTVRALRRRGQWPVRMPTALALDDSTALLRSAGGAFGLVSVHAERQVPDVCWIGAVKKLRPRSLRLREIDTDARWHADATTFRFKDITRVDFGGRYEETLREFAGPYR</sequence>